<feature type="chain" id="PRO_5041403659" description="Secreted protein" evidence="1">
    <location>
        <begin position="25"/>
        <end position="89"/>
    </location>
</feature>
<gene>
    <name evidence="2" type="ORF">B0T14DRAFT_204472</name>
</gene>
<keyword evidence="1" id="KW-0732">Signal</keyword>
<reference evidence="2" key="1">
    <citation type="submission" date="2023-06" db="EMBL/GenBank/DDBJ databases">
        <title>Genome-scale phylogeny and comparative genomics of the fungal order Sordariales.</title>
        <authorList>
            <consortium name="Lawrence Berkeley National Laboratory"/>
            <person name="Hensen N."/>
            <person name="Bonometti L."/>
            <person name="Westerberg I."/>
            <person name="Brannstrom I.O."/>
            <person name="Guillou S."/>
            <person name="Cros-Aarteil S."/>
            <person name="Calhoun S."/>
            <person name="Haridas S."/>
            <person name="Kuo A."/>
            <person name="Mondo S."/>
            <person name="Pangilinan J."/>
            <person name="Riley R."/>
            <person name="Labutti K."/>
            <person name="Andreopoulos B."/>
            <person name="Lipzen A."/>
            <person name="Chen C."/>
            <person name="Yanf M."/>
            <person name="Daum C."/>
            <person name="Ng V."/>
            <person name="Clum A."/>
            <person name="Steindorff A."/>
            <person name="Ohm R."/>
            <person name="Martin F."/>
            <person name="Silar P."/>
            <person name="Natvig D."/>
            <person name="Lalanne C."/>
            <person name="Gautier V."/>
            <person name="Ament-Velasquez S.L."/>
            <person name="Kruys A."/>
            <person name="Hutchinson M.I."/>
            <person name="Powell A.J."/>
            <person name="Barry K."/>
            <person name="Miller A.N."/>
            <person name="Grigoriev I.V."/>
            <person name="Debuchy R."/>
            <person name="Gladieux P."/>
            <person name="Thoren M.H."/>
            <person name="Johannesson H."/>
        </authorList>
    </citation>
    <scope>NUCLEOTIDE SEQUENCE</scope>
    <source>
        <strain evidence="2">CBS 606.72</strain>
    </source>
</reference>
<dbReference type="Proteomes" id="UP001175000">
    <property type="component" value="Unassembled WGS sequence"/>
</dbReference>
<name>A0AA39WPM2_9PEZI</name>
<evidence type="ECO:0000313" key="2">
    <source>
        <dbReference type="EMBL" id="KAK0619271.1"/>
    </source>
</evidence>
<dbReference type="EMBL" id="JAULSU010000004">
    <property type="protein sequence ID" value="KAK0619271.1"/>
    <property type="molecule type" value="Genomic_DNA"/>
</dbReference>
<accession>A0AA39WPM2</accession>
<organism evidence="2 3">
    <name type="scientific">Immersiella caudata</name>
    <dbReference type="NCBI Taxonomy" id="314043"/>
    <lineage>
        <taxon>Eukaryota</taxon>
        <taxon>Fungi</taxon>
        <taxon>Dikarya</taxon>
        <taxon>Ascomycota</taxon>
        <taxon>Pezizomycotina</taxon>
        <taxon>Sordariomycetes</taxon>
        <taxon>Sordariomycetidae</taxon>
        <taxon>Sordariales</taxon>
        <taxon>Lasiosphaeriaceae</taxon>
        <taxon>Immersiella</taxon>
    </lineage>
</organism>
<evidence type="ECO:0008006" key="4">
    <source>
        <dbReference type="Google" id="ProtNLM"/>
    </source>
</evidence>
<keyword evidence="3" id="KW-1185">Reference proteome</keyword>
<sequence length="89" mass="9843">MILVHSCFVSTAVCLFSTFPSATTWPSTHRSHPAEPRTSPAPGLPNLDLCCTTFSTSNAACALTFFPAQLSQYRFHLILRARPFALPWM</sequence>
<dbReference type="AlphaFoldDB" id="A0AA39WPM2"/>
<evidence type="ECO:0000256" key="1">
    <source>
        <dbReference type="SAM" id="SignalP"/>
    </source>
</evidence>
<proteinExistence type="predicted"/>
<feature type="signal peptide" evidence="1">
    <location>
        <begin position="1"/>
        <end position="24"/>
    </location>
</feature>
<comment type="caution">
    <text evidence="2">The sequence shown here is derived from an EMBL/GenBank/DDBJ whole genome shotgun (WGS) entry which is preliminary data.</text>
</comment>
<protein>
    <recommendedName>
        <fullName evidence="4">Secreted protein</fullName>
    </recommendedName>
</protein>
<evidence type="ECO:0000313" key="3">
    <source>
        <dbReference type="Proteomes" id="UP001175000"/>
    </source>
</evidence>